<dbReference type="EMBL" id="PDCK01000040">
    <property type="protein sequence ID" value="PRQ53336.1"/>
    <property type="molecule type" value="Genomic_DNA"/>
</dbReference>
<protein>
    <submittedName>
        <fullName evidence="2">Uncharacterized protein</fullName>
    </submittedName>
</protein>
<dbReference type="Gramene" id="PRQ53336">
    <property type="protein sequence ID" value="PRQ53336"/>
    <property type="gene ID" value="RchiOBHm_Chr2g0165401"/>
</dbReference>
<evidence type="ECO:0000313" key="2">
    <source>
        <dbReference type="EMBL" id="PRQ53336.1"/>
    </source>
</evidence>
<accession>A0A2P6S3U3</accession>
<proteinExistence type="predicted"/>
<evidence type="ECO:0000313" key="3">
    <source>
        <dbReference type="Proteomes" id="UP000238479"/>
    </source>
</evidence>
<dbReference type="AlphaFoldDB" id="A0A2P6S3U3"/>
<gene>
    <name evidence="2" type="ORF">RchiOBHm_Chr2g0165401</name>
</gene>
<keyword evidence="3" id="KW-1185">Reference proteome</keyword>
<name>A0A2P6S3U3_ROSCH</name>
<comment type="caution">
    <text evidence="2">The sequence shown here is derived from an EMBL/GenBank/DDBJ whole genome shotgun (WGS) entry which is preliminary data.</text>
</comment>
<feature type="region of interest" description="Disordered" evidence="1">
    <location>
        <begin position="1"/>
        <end position="51"/>
    </location>
</feature>
<evidence type="ECO:0000256" key="1">
    <source>
        <dbReference type="SAM" id="MobiDB-lite"/>
    </source>
</evidence>
<dbReference type="Proteomes" id="UP000238479">
    <property type="component" value="Chromosome 2"/>
</dbReference>
<sequence length="51" mass="5673">MRFLENSVFYDPTGPGNPQRGSDRRCSVRPHHSGGPPKFSSSQLCRRPCGL</sequence>
<organism evidence="2 3">
    <name type="scientific">Rosa chinensis</name>
    <name type="common">China rose</name>
    <dbReference type="NCBI Taxonomy" id="74649"/>
    <lineage>
        <taxon>Eukaryota</taxon>
        <taxon>Viridiplantae</taxon>
        <taxon>Streptophyta</taxon>
        <taxon>Embryophyta</taxon>
        <taxon>Tracheophyta</taxon>
        <taxon>Spermatophyta</taxon>
        <taxon>Magnoliopsida</taxon>
        <taxon>eudicotyledons</taxon>
        <taxon>Gunneridae</taxon>
        <taxon>Pentapetalae</taxon>
        <taxon>rosids</taxon>
        <taxon>fabids</taxon>
        <taxon>Rosales</taxon>
        <taxon>Rosaceae</taxon>
        <taxon>Rosoideae</taxon>
        <taxon>Rosoideae incertae sedis</taxon>
        <taxon>Rosa</taxon>
    </lineage>
</organism>
<reference evidence="2 3" key="1">
    <citation type="journal article" date="2018" name="Nat. Genet.">
        <title>The Rosa genome provides new insights in the design of modern roses.</title>
        <authorList>
            <person name="Bendahmane M."/>
        </authorList>
    </citation>
    <scope>NUCLEOTIDE SEQUENCE [LARGE SCALE GENOMIC DNA]</scope>
    <source>
        <strain evidence="3">cv. Old Blush</strain>
    </source>
</reference>